<evidence type="ECO:0000259" key="1">
    <source>
        <dbReference type="Pfam" id="PF08044"/>
    </source>
</evidence>
<proteinExistence type="predicted"/>
<accession>A0A1H2I582</accession>
<dbReference type="EMBL" id="LT629791">
    <property type="protein sequence ID" value="SDU39056.1"/>
    <property type="molecule type" value="Genomic_DNA"/>
</dbReference>
<dbReference type="AlphaFoldDB" id="A0A1H2I582"/>
<evidence type="ECO:0000313" key="2">
    <source>
        <dbReference type="EMBL" id="SDU39056.1"/>
    </source>
</evidence>
<keyword evidence="3" id="KW-1185">Reference proteome</keyword>
<dbReference type="Pfam" id="PF08044">
    <property type="entry name" value="DUF1707"/>
    <property type="match status" value="1"/>
</dbReference>
<dbReference type="STRING" id="419479.SAMN04488563_1436"/>
<dbReference type="Proteomes" id="UP000182977">
    <property type="component" value="Chromosome I"/>
</dbReference>
<name>A0A1H2I582_9ACTN</name>
<sequence>MSDPGEPDHLRVGTRERDAALDLLSEHFAAGRLSADEHAQRTGAALGAQTWGELRALLADLPPVSGQQLPARAPDDVQWRLSTALRDQLADEGILLIEEAVQGTITYHDLRTARRELDGRRRVSATIVVTGHRLLVWAAGAKQVDLPVGHPGRVAVTISVHRRDWLRIETDAGRFGTALSGRVDYRFRTTQAARIVDLAG</sequence>
<evidence type="ECO:0000313" key="3">
    <source>
        <dbReference type="Proteomes" id="UP000182977"/>
    </source>
</evidence>
<feature type="domain" description="DUF1707" evidence="1">
    <location>
        <begin position="10"/>
        <end position="62"/>
    </location>
</feature>
<organism evidence="2 3">
    <name type="scientific">Jiangella alkaliphila</name>
    <dbReference type="NCBI Taxonomy" id="419479"/>
    <lineage>
        <taxon>Bacteria</taxon>
        <taxon>Bacillati</taxon>
        <taxon>Actinomycetota</taxon>
        <taxon>Actinomycetes</taxon>
        <taxon>Jiangellales</taxon>
        <taxon>Jiangellaceae</taxon>
        <taxon>Jiangella</taxon>
    </lineage>
</organism>
<dbReference type="InterPro" id="IPR012551">
    <property type="entry name" value="DUF1707_SHOCT-like"/>
</dbReference>
<reference evidence="3" key="1">
    <citation type="submission" date="2016-10" db="EMBL/GenBank/DDBJ databases">
        <authorList>
            <person name="Varghese N."/>
            <person name="Submissions S."/>
        </authorList>
    </citation>
    <scope>NUCLEOTIDE SEQUENCE [LARGE SCALE GENOMIC DNA]</scope>
    <source>
        <strain evidence="3">DSM 45079</strain>
    </source>
</reference>
<protein>
    <recommendedName>
        <fullName evidence="1">DUF1707 domain-containing protein</fullName>
    </recommendedName>
</protein>
<gene>
    <name evidence="2" type="ORF">SAMN04488563_1436</name>
</gene>
<dbReference type="RefSeq" id="WP_046767818.1">
    <property type="nucleotide sequence ID" value="NZ_KQ061223.1"/>
</dbReference>